<gene>
    <name evidence="3" type="ORF">LSH36_4g09015</name>
</gene>
<name>A0AAD9NK51_9ANNE</name>
<feature type="region of interest" description="Disordered" evidence="1">
    <location>
        <begin position="428"/>
        <end position="462"/>
    </location>
</feature>
<keyword evidence="4" id="KW-1185">Reference proteome</keyword>
<evidence type="ECO:0000313" key="4">
    <source>
        <dbReference type="Proteomes" id="UP001208570"/>
    </source>
</evidence>
<evidence type="ECO:0000313" key="3">
    <source>
        <dbReference type="EMBL" id="KAK2170124.1"/>
    </source>
</evidence>
<feature type="region of interest" description="Disordered" evidence="1">
    <location>
        <begin position="316"/>
        <end position="339"/>
    </location>
</feature>
<sequence>MSGDFTALNVPRYFARLTSAPNITNILFVETGAFSFSLPSHVSFMARHRLHPPHGRHYRRYAGDIYDLRLTRENLAQTGRNKVVADFCLAWLGARSNESLDKWMTVNGDIITTGQGLFEEGGEDGNCLAITQRYKTIFCSTKMSKYLCDLLQMLNNSHCNSTESCPVLFNGSDIDWFEARRRCIEAGGDLASVLSFDQLSTQFPDMSNIFVIVGGYRRPWWWMNNEIIYIIIGCLAGGIVLLILIVVVLVVCLRRARKEKDSDEFQYHNQPSTLSTSAHQISTISTHTSSSSTALTASSSSSPSYAEAEIVRRVPDPYGVHNDGYQESESASPEYRPPGVGPINPYAASRIESIAERGSAVMNQDGIQHPGKPKGSALMGLKKRLSLLLKRDYDEDRDALPSASTTLQHNPDVVPMKSFNVYEDFDESADRNDVAVTSNSPRPGTSRDNTTTGTNSEYAEINPRNGEIDLVIVDNKQYIS</sequence>
<feature type="compositionally biased region" description="Polar residues" evidence="1">
    <location>
        <begin position="435"/>
        <end position="457"/>
    </location>
</feature>
<dbReference type="EMBL" id="JAODUP010000004">
    <property type="protein sequence ID" value="KAK2170124.1"/>
    <property type="molecule type" value="Genomic_DNA"/>
</dbReference>
<dbReference type="InterPro" id="IPR016187">
    <property type="entry name" value="CTDL_fold"/>
</dbReference>
<dbReference type="SUPFAM" id="SSF56436">
    <property type="entry name" value="C-type lectin-like"/>
    <property type="match status" value="1"/>
</dbReference>
<organism evidence="3 4">
    <name type="scientific">Paralvinella palmiformis</name>
    <dbReference type="NCBI Taxonomy" id="53620"/>
    <lineage>
        <taxon>Eukaryota</taxon>
        <taxon>Metazoa</taxon>
        <taxon>Spiralia</taxon>
        <taxon>Lophotrochozoa</taxon>
        <taxon>Annelida</taxon>
        <taxon>Polychaeta</taxon>
        <taxon>Sedentaria</taxon>
        <taxon>Canalipalpata</taxon>
        <taxon>Terebellida</taxon>
        <taxon>Terebelliformia</taxon>
        <taxon>Alvinellidae</taxon>
        <taxon>Paralvinella</taxon>
    </lineage>
</organism>
<dbReference type="CDD" id="cd00037">
    <property type="entry name" value="CLECT"/>
    <property type="match status" value="1"/>
</dbReference>
<dbReference type="AlphaFoldDB" id="A0AAD9NK51"/>
<evidence type="ECO:0000256" key="1">
    <source>
        <dbReference type="SAM" id="MobiDB-lite"/>
    </source>
</evidence>
<keyword evidence="2" id="KW-0472">Membrane</keyword>
<feature type="transmembrane region" description="Helical" evidence="2">
    <location>
        <begin position="227"/>
        <end position="253"/>
    </location>
</feature>
<proteinExistence type="predicted"/>
<evidence type="ECO:0008006" key="5">
    <source>
        <dbReference type="Google" id="ProtNLM"/>
    </source>
</evidence>
<keyword evidence="2" id="KW-1133">Transmembrane helix</keyword>
<protein>
    <recommendedName>
        <fullName evidence="5">C-type lectin domain-containing protein</fullName>
    </recommendedName>
</protein>
<reference evidence="3" key="1">
    <citation type="journal article" date="2023" name="Mol. Biol. Evol.">
        <title>Third-Generation Sequencing Reveals the Adaptive Role of the Epigenome in Three Deep-Sea Polychaetes.</title>
        <authorList>
            <person name="Perez M."/>
            <person name="Aroh O."/>
            <person name="Sun Y."/>
            <person name="Lan Y."/>
            <person name="Juniper S.K."/>
            <person name="Young C.R."/>
            <person name="Angers B."/>
            <person name="Qian P.Y."/>
        </authorList>
    </citation>
    <scope>NUCLEOTIDE SEQUENCE</scope>
    <source>
        <strain evidence="3">P08H-3</strain>
    </source>
</reference>
<feature type="region of interest" description="Disordered" evidence="1">
    <location>
        <begin position="276"/>
        <end position="300"/>
    </location>
</feature>
<comment type="caution">
    <text evidence="3">The sequence shown here is derived from an EMBL/GenBank/DDBJ whole genome shotgun (WGS) entry which is preliminary data.</text>
</comment>
<keyword evidence="2" id="KW-0812">Transmembrane</keyword>
<accession>A0AAD9NK51</accession>
<evidence type="ECO:0000256" key="2">
    <source>
        <dbReference type="SAM" id="Phobius"/>
    </source>
</evidence>
<dbReference type="Proteomes" id="UP001208570">
    <property type="component" value="Unassembled WGS sequence"/>
</dbReference>